<dbReference type="InterPro" id="IPR036770">
    <property type="entry name" value="Ankyrin_rpt-contain_sf"/>
</dbReference>
<evidence type="ECO:0000259" key="1">
    <source>
        <dbReference type="PROSITE" id="PS50097"/>
    </source>
</evidence>
<dbReference type="SUPFAM" id="SSF48403">
    <property type="entry name" value="Ankyrin repeat"/>
    <property type="match status" value="1"/>
</dbReference>
<keyword evidence="3" id="KW-1185">Reference proteome</keyword>
<reference evidence="2 3" key="1">
    <citation type="journal article" date="2018" name="BMC Genomics">
        <title>The genome of Naegleria lovaniensis, the basis for a comparative approach to unravel pathogenicity factors of the human pathogenic amoeba N. fowleri.</title>
        <authorList>
            <person name="Liechti N."/>
            <person name="Schurch N."/>
            <person name="Bruggmann R."/>
            <person name="Wittwer M."/>
        </authorList>
    </citation>
    <scope>NUCLEOTIDE SEQUENCE [LARGE SCALE GENOMIC DNA]</scope>
    <source>
        <strain evidence="2 3">ATCC 30569</strain>
    </source>
</reference>
<protein>
    <recommendedName>
        <fullName evidence="1">BTB domain-containing protein</fullName>
    </recommendedName>
</protein>
<name>A0AA88GLA7_NAELO</name>
<feature type="domain" description="BTB" evidence="1">
    <location>
        <begin position="416"/>
        <end position="478"/>
    </location>
</feature>
<dbReference type="AlphaFoldDB" id="A0AA88GLA7"/>
<evidence type="ECO:0000313" key="3">
    <source>
        <dbReference type="Proteomes" id="UP000816034"/>
    </source>
</evidence>
<dbReference type="Gene3D" id="3.30.710.10">
    <property type="entry name" value="Potassium Channel Kv1.1, Chain A"/>
    <property type="match status" value="1"/>
</dbReference>
<dbReference type="EMBL" id="PYSW02000024">
    <property type="protein sequence ID" value="KAG2382315.1"/>
    <property type="molecule type" value="Genomic_DNA"/>
</dbReference>
<dbReference type="SUPFAM" id="SSF54695">
    <property type="entry name" value="POZ domain"/>
    <property type="match status" value="1"/>
</dbReference>
<accession>A0AA88GLA7</accession>
<dbReference type="Proteomes" id="UP000816034">
    <property type="component" value="Unassembled WGS sequence"/>
</dbReference>
<dbReference type="SMART" id="SM00248">
    <property type="entry name" value="ANK"/>
    <property type="match status" value="2"/>
</dbReference>
<dbReference type="RefSeq" id="XP_044547994.1">
    <property type="nucleotide sequence ID" value="XM_044695276.1"/>
</dbReference>
<dbReference type="InterPro" id="IPR011333">
    <property type="entry name" value="SKP1/BTB/POZ_sf"/>
</dbReference>
<dbReference type="CDD" id="cd18186">
    <property type="entry name" value="BTB_POZ_ZBTB_KLHL-like"/>
    <property type="match status" value="1"/>
</dbReference>
<comment type="caution">
    <text evidence="2">The sequence shown here is derived from an EMBL/GenBank/DDBJ whole genome shotgun (WGS) entry which is preliminary data.</text>
</comment>
<gene>
    <name evidence="2" type="ORF">C9374_005517</name>
</gene>
<evidence type="ECO:0000313" key="2">
    <source>
        <dbReference type="EMBL" id="KAG2382315.1"/>
    </source>
</evidence>
<dbReference type="GeneID" id="68097972"/>
<organism evidence="2 3">
    <name type="scientific">Naegleria lovaniensis</name>
    <name type="common">Amoeba</name>
    <dbReference type="NCBI Taxonomy" id="51637"/>
    <lineage>
        <taxon>Eukaryota</taxon>
        <taxon>Discoba</taxon>
        <taxon>Heterolobosea</taxon>
        <taxon>Tetramitia</taxon>
        <taxon>Eutetramitia</taxon>
        <taxon>Vahlkampfiidae</taxon>
        <taxon>Naegleria</taxon>
    </lineage>
</organism>
<proteinExistence type="predicted"/>
<dbReference type="Pfam" id="PF12796">
    <property type="entry name" value="Ank_2"/>
    <property type="match status" value="1"/>
</dbReference>
<dbReference type="InterPro" id="IPR002110">
    <property type="entry name" value="Ankyrin_rpt"/>
</dbReference>
<dbReference type="Gene3D" id="1.25.40.20">
    <property type="entry name" value="Ankyrin repeat-containing domain"/>
    <property type="match status" value="1"/>
</dbReference>
<dbReference type="InterPro" id="IPR000210">
    <property type="entry name" value="BTB/POZ_dom"/>
</dbReference>
<sequence length="565" mass="65515">MALPLKRAIDHVKNGQVEHLQPFMNELSSFINDCTQATGYETLLYKACDREQVQVLKLLLQVKGIDVNKGSKLNNYNISHPNRESYVFIRKNMVDSRLTLAPLQVYSPLYIACKHNHLEIIQLLLSHPNIRIDHRATNIAMKEHCIDLNLLSFSIKSSSSDALNDTSQRSFIYAKFYSYQHLQHVSLVNKYDRDTLFENSNIIVFKPLIKLMAPSFYKKVLKNKELILSLDHSEEQIVQHMINSFIYGGPSDLLSIMNVTDQSKSSLTLLETLKLCIQVVFIVNQVVNGECTNWKVQAVRAVVSVVKFENILDTLDLIQTLLEREHKYFKSRHEFENSNTSTCTLRKIKEYCLDYIGTNAWKDEGYDLYVEKDPRMQQYAMSVIKRREMKPQNIYETPCLVSNTLFFDLYHGGKKTDFEMKLMSGKVVKCHKTMLSSKNSFFEGLFSGNWSLDLEEKYGDEMEYIVQYCYGFVEQVPQHLIVPLIKKAHEHEMNDLVEVLVRKELILTLDNFAQAVEDLYDYMEEPIISNTIFKFASQNRISLWDKVDPNLLHPKLQLCLATGSF</sequence>
<dbReference type="PROSITE" id="PS50097">
    <property type="entry name" value="BTB"/>
    <property type="match status" value="1"/>
</dbReference>